<evidence type="ECO:0000256" key="1">
    <source>
        <dbReference type="SAM" id="SignalP"/>
    </source>
</evidence>
<dbReference type="OrthoDB" id="816264at2"/>
<sequence length="388" mass="45408">MKLKLRSLLPFFLHFFLILSCNVKNSKNLENESKTSISLTFSKEIKIDLSDGFPKLQGNPLFFSDKNGSYFFIQKHKGIGTFDLEKGGNPISILKLEEIENFRGNTSTGQNQFIPYSKDGFIYFDRRNDEIYLLENSRIVASQKLSRLFENEPKPLSGFLKSAVKTEKLVTSLNMAEKYGGPPYTYGALANTFGIFDQDLREFQSTLPLPDKYLGKKVNIYDLLITMDYNQNTKEYIINFPILDSLIFTKDFKYYNKISASPKQNFVNLEKRTGENVGEWSKEYYTENTFFTVYYDPYRDLYIRHYREAISESEFESLKSNSFKMLDSKNKNYLLFLDRNGKQFHTMDVSEFNHLYVHFGKEGMYILNDTELENEDSLTFSLFTIERK</sequence>
<name>A0A1I2UBF2_9BACT</name>
<organism evidence="2 3">
    <name type="scientific">Algoriphagus hitonicola</name>
    <dbReference type="NCBI Taxonomy" id="435880"/>
    <lineage>
        <taxon>Bacteria</taxon>
        <taxon>Pseudomonadati</taxon>
        <taxon>Bacteroidota</taxon>
        <taxon>Cytophagia</taxon>
        <taxon>Cytophagales</taxon>
        <taxon>Cyclobacteriaceae</taxon>
        <taxon>Algoriphagus</taxon>
    </lineage>
</organism>
<dbReference type="AlphaFoldDB" id="A0A1I2UBF2"/>
<dbReference type="RefSeq" id="WP_092791504.1">
    <property type="nucleotide sequence ID" value="NZ_FOPC01000007.1"/>
</dbReference>
<proteinExistence type="predicted"/>
<dbReference type="Proteomes" id="UP000199642">
    <property type="component" value="Unassembled WGS sequence"/>
</dbReference>
<gene>
    <name evidence="2" type="ORF">SAMN04487988_10747</name>
</gene>
<dbReference type="PROSITE" id="PS51257">
    <property type="entry name" value="PROKAR_LIPOPROTEIN"/>
    <property type="match status" value="1"/>
</dbReference>
<protein>
    <recommendedName>
        <fullName evidence="4">WD40-like Beta Propeller Repeat</fullName>
    </recommendedName>
</protein>
<evidence type="ECO:0000313" key="3">
    <source>
        <dbReference type="Proteomes" id="UP000199642"/>
    </source>
</evidence>
<accession>A0A1I2UBF2</accession>
<evidence type="ECO:0000313" key="2">
    <source>
        <dbReference type="EMBL" id="SFG72146.1"/>
    </source>
</evidence>
<keyword evidence="1" id="KW-0732">Signal</keyword>
<feature type="signal peptide" evidence="1">
    <location>
        <begin position="1"/>
        <end position="20"/>
    </location>
</feature>
<reference evidence="3" key="1">
    <citation type="submission" date="2016-10" db="EMBL/GenBank/DDBJ databases">
        <authorList>
            <person name="Varghese N."/>
            <person name="Submissions S."/>
        </authorList>
    </citation>
    <scope>NUCLEOTIDE SEQUENCE [LARGE SCALE GENOMIC DNA]</scope>
    <source>
        <strain evidence="3">DSM 19315</strain>
    </source>
</reference>
<keyword evidence="3" id="KW-1185">Reference proteome</keyword>
<dbReference type="EMBL" id="FOPC01000007">
    <property type="protein sequence ID" value="SFG72146.1"/>
    <property type="molecule type" value="Genomic_DNA"/>
</dbReference>
<evidence type="ECO:0008006" key="4">
    <source>
        <dbReference type="Google" id="ProtNLM"/>
    </source>
</evidence>
<feature type="chain" id="PRO_5011600898" description="WD40-like Beta Propeller Repeat" evidence="1">
    <location>
        <begin position="21"/>
        <end position="388"/>
    </location>
</feature>